<dbReference type="Proteomes" id="UP000708208">
    <property type="component" value="Unassembled WGS sequence"/>
</dbReference>
<proteinExistence type="predicted"/>
<sequence length="291" mass="33159">MVRRERRNPRGRTFSALHLTNTTPIDLHGKWAPESTPVSRNAGTKEVERSNVSDSLHVNVANIPVNLDGGGTVVNTLSTQIESEVMGKLQGLFQTITSRVDRLERNNRRNYNFGEVRFAYEFGSDWRGQCNTQHVLQGSIDEMIPRYDFGNMGRNDDFVAFGTRSEIPDSVVINPHKITTVHIMNILFNVPPGIDISILKYSGAHKKKTPYDFVIELEKYQRAADPATPQHTRVDKVMENMHLEYRHKILGRRQNYATIKELLDQAYEALASIAWDREFKVPDIKPGVEPT</sequence>
<comment type="caution">
    <text evidence="1">The sequence shown here is derived from an EMBL/GenBank/DDBJ whole genome shotgun (WGS) entry which is preliminary data.</text>
</comment>
<evidence type="ECO:0000313" key="1">
    <source>
        <dbReference type="EMBL" id="CAG7828414.1"/>
    </source>
</evidence>
<dbReference type="OrthoDB" id="8068580at2759"/>
<organism evidence="1 2">
    <name type="scientific">Allacma fusca</name>
    <dbReference type="NCBI Taxonomy" id="39272"/>
    <lineage>
        <taxon>Eukaryota</taxon>
        <taxon>Metazoa</taxon>
        <taxon>Ecdysozoa</taxon>
        <taxon>Arthropoda</taxon>
        <taxon>Hexapoda</taxon>
        <taxon>Collembola</taxon>
        <taxon>Symphypleona</taxon>
        <taxon>Sminthuridae</taxon>
        <taxon>Allacma</taxon>
    </lineage>
</organism>
<protein>
    <submittedName>
        <fullName evidence="1">Uncharacterized protein</fullName>
    </submittedName>
</protein>
<gene>
    <name evidence="1" type="ORF">AFUS01_LOCUS38342</name>
</gene>
<accession>A0A8J2L436</accession>
<reference evidence="1" key="1">
    <citation type="submission" date="2021-06" db="EMBL/GenBank/DDBJ databases">
        <authorList>
            <person name="Hodson N. C."/>
            <person name="Mongue J. A."/>
            <person name="Jaron S. K."/>
        </authorList>
    </citation>
    <scope>NUCLEOTIDE SEQUENCE</scope>
</reference>
<dbReference type="AlphaFoldDB" id="A0A8J2L436"/>
<dbReference type="EMBL" id="CAJVCH010547411">
    <property type="protein sequence ID" value="CAG7828414.1"/>
    <property type="molecule type" value="Genomic_DNA"/>
</dbReference>
<evidence type="ECO:0000313" key="2">
    <source>
        <dbReference type="Proteomes" id="UP000708208"/>
    </source>
</evidence>
<keyword evidence="2" id="KW-1185">Reference proteome</keyword>
<name>A0A8J2L436_9HEXA</name>